<gene>
    <name evidence="2" type="ORF">CRH09_31615</name>
</gene>
<dbReference type="PROSITE" id="PS50943">
    <property type="entry name" value="HTH_CROC1"/>
    <property type="match status" value="1"/>
</dbReference>
<name>A0A291RR17_9NOCA</name>
<feature type="domain" description="HTH cro/C1-type" evidence="1">
    <location>
        <begin position="29"/>
        <end position="82"/>
    </location>
</feature>
<dbReference type="AlphaFoldDB" id="A0A291RR17"/>
<dbReference type="CDD" id="cd00093">
    <property type="entry name" value="HTH_XRE"/>
    <property type="match status" value="1"/>
</dbReference>
<dbReference type="Gene3D" id="1.10.260.40">
    <property type="entry name" value="lambda repressor-like DNA-binding domains"/>
    <property type="match status" value="1"/>
</dbReference>
<dbReference type="InterPro" id="IPR001387">
    <property type="entry name" value="Cro/C1-type_HTH"/>
</dbReference>
<dbReference type="EMBL" id="CP023778">
    <property type="protein sequence ID" value="ATL70061.1"/>
    <property type="molecule type" value="Genomic_DNA"/>
</dbReference>
<dbReference type="InterPro" id="IPR010982">
    <property type="entry name" value="Lambda_DNA-bd_dom_sf"/>
</dbReference>
<evidence type="ECO:0000313" key="2">
    <source>
        <dbReference type="EMBL" id="ATL70061.1"/>
    </source>
</evidence>
<dbReference type="Proteomes" id="UP000221961">
    <property type="component" value="Chromosome"/>
</dbReference>
<dbReference type="Pfam" id="PF01381">
    <property type="entry name" value="HTH_3"/>
    <property type="match status" value="1"/>
</dbReference>
<dbReference type="KEGG" id="ntp:CRH09_31615"/>
<protein>
    <recommendedName>
        <fullName evidence="1">HTH cro/C1-type domain-containing protein</fullName>
    </recommendedName>
</protein>
<sequence length="139" mass="15528">MKRPDKRDWSRADFATMTADQRKEVAQQITTERKARNITQEDLARLADVPAKTISNLETGRTPHAGTLRKLADALSGSPRGKPTDDSALQMFTDVTAPMYLRLSEHGRAQALRDIVLLLGAALDRERTDRQTAQSTERP</sequence>
<evidence type="ECO:0000259" key="1">
    <source>
        <dbReference type="PROSITE" id="PS50943"/>
    </source>
</evidence>
<accession>A0A291RR17</accession>
<dbReference type="SMART" id="SM00530">
    <property type="entry name" value="HTH_XRE"/>
    <property type="match status" value="1"/>
</dbReference>
<proteinExistence type="predicted"/>
<evidence type="ECO:0000313" key="3">
    <source>
        <dbReference type="Proteomes" id="UP000221961"/>
    </source>
</evidence>
<dbReference type="GO" id="GO:0003677">
    <property type="term" value="F:DNA binding"/>
    <property type="evidence" value="ECO:0007669"/>
    <property type="project" value="InterPro"/>
</dbReference>
<reference evidence="2 3" key="1">
    <citation type="submission" date="2017-10" db="EMBL/GenBank/DDBJ databases">
        <title>Comparative genomics between pathogenic Norcardia.</title>
        <authorList>
            <person name="Zeng L."/>
        </authorList>
    </citation>
    <scope>NUCLEOTIDE SEQUENCE [LARGE SCALE GENOMIC DNA]</scope>
    <source>
        <strain evidence="2 3">NC_YFY_NT001</strain>
    </source>
</reference>
<dbReference type="SUPFAM" id="SSF47413">
    <property type="entry name" value="lambda repressor-like DNA-binding domains"/>
    <property type="match status" value="1"/>
</dbReference>
<organism evidence="2 3">
    <name type="scientific">Nocardia terpenica</name>
    <dbReference type="NCBI Taxonomy" id="455432"/>
    <lineage>
        <taxon>Bacteria</taxon>
        <taxon>Bacillati</taxon>
        <taxon>Actinomycetota</taxon>
        <taxon>Actinomycetes</taxon>
        <taxon>Mycobacteriales</taxon>
        <taxon>Nocardiaceae</taxon>
        <taxon>Nocardia</taxon>
    </lineage>
</organism>